<dbReference type="STRING" id="1071383.J7S703"/>
<dbReference type="GO" id="GO:0000139">
    <property type="term" value="C:Golgi membrane"/>
    <property type="evidence" value="ECO:0007669"/>
    <property type="project" value="UniProtKB-SubCell"/>
</dbReference>
<dbReference type="GO" id="GO:0009267">
    <property type="term" value="P:cellular response to starvation"/>
    <property type="evidence" value="ECO:0007669"/>
    <property type="project" value="EnsemblFungi"/>
</dbReference>
<dbReference type="OMA" id="SSTQHIW"/>
<dbReference type="PROSITE" id="PS51865">
    <property type="entry name" value="PDZ_GRASP"/>
    <property type="match status" value="2"/>
</dbReference>
<feature type="domain" description="PDZ GRASP-type" evidence="6">
    <location>
        <begin position="65"/>
        <end position="187"/>
    </location>
</feature>
<dbReference type="HOGENOM" id="CLU_742267_0_0_1"/>
<dbReference type="GO" id="GO:0006888">
    <property type="term" value="P:endoplasmic reticulum to Golgi vesicle-mediated transport"/>
    <property type="evidence" value="ECO:0007669"/>
    <property type="project" value="EnsemblFungi"/>
</dbReference>
<keyword evidence="4" id="KW-0472">Membrane</keyword>
<reference evidence="8" key="2">
    <citation type="submission" date="2012-08" db="EMBL/GenBank/DDBJ databases">
        <title>Genome sequence of Kazachstania naganishii.</title>
        <authorList>
            <person name="Gordon J.L."/>
            <person name="Armisen D."/>
            <person name="Proux-Wera E."/>
            <person name="OhEigeartaigh S.S."/>
            <person name="Byrne K.P."/>
            <person name="Wolfe K.H."/>
        </authorList>
    </citation>
    <scope>NUCLEOTIDE SEQUENCE [LARGE SCALE GENOMIC DNA]</scope>
    <source>
        <strain evidence="8">ATCC MYA-139 / BCRC 22969 / CBS 8797 / CCRC 22969 / KCTC 17520 / NBRC 10181 / NCYC 3082</strain>
    </source>
</reference>
<keyword evidence="2" id="KW-0677">Repeat</keyword>
<dbReference type="InterPro" id="IPR036034">
    <property type="entry name" value="PDZ_sf"/>
</dbReference>
<dbReference type="Pfam" id="PF04495">
    <property type="entry name" value="GRASP55_65"/>
    <property type="match status" value="1"/>
</dbReference>
<dbReference type="GO" id="GO:0106103">
    <property type="term" value="C:COPII vesicles tethering complex"/>
    <property type="evidence" value="ECO:0007669"/>
    <property type="project" value="EnsemblFungi"/>
</dbReference>
<dbReference type="PANTHER" id="PTHR12893">
    <property type="entry name" value="GOLGI REASSEMBLY STACKING PROTEIN GRASP"/>
    <property type="match status" value="1"/>
</dbReference>
<dbReference type="eggNOG" id="KOG3834">
    <property type="taxonomic scope" value="Eukaryota"/>
</dbReference>
<dbReference type="KEGG" id="kng:KNAG_0F00220"/>
<evidence type="ECO:0000259" key="6">
    <source>
        <dbReference type="PROSITE" id="PS51865"/>
    </source>
</evidence>
<accession>J7S703</accession>
<dbReference type="InterPro" id="IPR007583">
    <property type="entry name" value="GRASP55_65"/>
</dbReference>
<dbReference type="AlphaFoldDB" id="J7S703"/>
<dbReference type="GO" id="GO:0009306">
    <property type="term" value="P:protein secretion"/>
    <property type="evidence" value="ECO:0007669"/>
    <property type="project" value="EnsemblFungi"/>
</dbReference>
<dbReference type="InterPro" id="IPR024958">
    <property type="entry name" value="GRASP_PDZ"/>
</dbReference>
<evidence type="ECO:0000256" key="3">
    <source>
        <dbReference type="ARBA" id="ARBA00023034"/>
    </source>
</evidence>
<dbReference type="GeneID" id="34526409"/>
<feature type="domain" description="PDZ GRASP-type" evidence="6">
    <location>
        <begin position="192"/>
        <end position="280"/>
    </location>
</feature>
<sequence length="368" mass="39406">MFRIAKNLVRTLEQSVSESLQWAPQDTVDVFFQAVPPNLLAPQLESLGRGGGGADAQQHVNASLSGLRCVYVDDECRPQCGLHSFFDYIVGVDDDPVPMVGNQHGYLYPDYEQVTALLNGHAAEGTTLKLNVWSAKGGQFRDVYVDLQPRDADSMDDVPVSDDPGVADTRQHATFRPLGVKVQWTPLIAATFTYHILALNIASGPAQLAGLVPDEDYIVGCQDGLLATGGPQLLADIVRSRAGQQLTLYVYNKVSDSTRPVVANIGPDGRLGCNIGYGFLHRIPAVPGSGGATDPTTIAAPPLSEEAFIPSAVAATTTTAPPPSSRKKKLPRDKDSTMLDYFNEGKDPHTHTRAPPADQQPPPPTTST</sequence>
<feature type="compositionally biased region" description="Pro residues" evidence="5">
    <location>
        <begin position="358"/>
        <end position="368"/>
    </location>
</feature>
<organism evidence="7 8">
    <name type="scientific">Huiozyma naganishii (strain ATCC MYA-139 / BCRC 22969 / CBS 8797 / KCTC 17520 / NBRC 10181 / NCYC 3082 / Yp74L-3)</name>
    <name type="common">Yeast</name>
    <name type="synonym">Kazachstania naganishii</name>
    <dbReference type="NCBI Taxonomy" id="1071383"/>
    <lineage>
        <taxon>Eukaryota</taxon>
        <taxon>Fungi</taxon>
        <taxon>Dikarya</taxon>
        <taxon>Ascomycota</taxon>
        <taxon>Saccharomycotina</taxon>
        <taxon>Saccharomycetes</taxon>
        <taxon>Saccharomycetales</taxon>
        <taxon>Saccharomycetaceae</taxon>
        <taxon>Huiozyma</taxon>
    </lineage>
</organism>
<keyword evidence="3" id="KW-0333">Golgi apparatus</keyword>
<dbReference type="Gene3D" id="2.30.42.10">
    <property type="match status" value="2"/>
</dbReference>
<proteinExistence type="predicted"/>
<comment type="subcellular location">
    <subcellularLocation>
        <location evidence="1">Golgi apparatus membrane</location>
    </subcellularLocation>
</comment>
<gene>
    <name evidence="7" type="primary">KNAG0F00220</name>
    <name evidence="7" type="ordered locus">KNAG_0F00220</name>
</gene>
<dbReference type="Proteomes" id="UP000006310">
    <property type="component" value="Chromosome 6"/>
</dbReference>
<name>J7S703_HUIN7</name>
<evidence type="ECO:0000313" key="8">
    <source>
        <dbReference type="Proteomes" id="UP000006310"/>
    </source>
</evidence>
<feature type="region of interest" description="Disordered" evidence="5">
    <location>
        <begin position="315"/>
        <end position="368"/>
    </location>
</feature>
<evidence type="ECO:0000256" key="2">
    <source>
        <dbReference type="ARBA" id="ARBA00022737"/>
    </source>
</evidence>
<dbReference type="GO" id="GO:0007030">
    <property type="term" value="P:Golgi organization"/>
    <property type="evidence" value="ECO:0007669"/>
    <property type="project" value="TreeGrafter"/>
</dbReference>
<dbReference type="RefSeq" id="XP_022464940.1">
    <property type="nucleotide sequence ID" value="XM_022608444.1"/>
</dbReference>
<feature type="compositionally biased region" description="Basic and acidic residues" evidence="5">
    <location>
        <begin position="332"/>
        <end position="350"/>
    </location>
</feature>
<dbReference type="PANTHER" id="PTHR12893:SF0">
    <property type="entry name" value="GRASP65"/>
    <property type="match status" value="1"/>
</dbReference>
<evidence type="ECO:0000313" key="7">
    <source>
        <dbReference type="EMBL" id="CCK70694.1"/>
    </source>
</evidence>
<dbReference type="GO" id="GO:0044877">
    <property type="term" value="F:protein-containing complex binding"/>
    <property type="evidence" value="ECO:0007669"/>
    <property type="project" value="EnsemblFungi"/>
</dbReference>
<evidence type="ECO:0000256" key="1">
    <source>
        <dbReference type="ARBA" id="ARBA00004394"/>
    </source>
</evidence>
<dbReference type="EMBL" id="HE978319">
    <property type="protein sequence ID" value="CCK70694.1"/>
    <property type="molecule type" value="Genomic_DNA"/>
</dbReference>
<dbReference type="OrthoDB" id="3318at2759"/>
<reference evidence="7 8" key="1">
    <citation type="journal article" date="2011" name="Proc. Natl. Acad. Sci. U.S.A.">
        <title>Evolutionary erosion of yeast sex chromosomes by mating-type switching accidents.</title>
        <authorList>
            <person name="Gordon J.L."/>
            <person name="Armisen D."/>
            <person name="Proux-Wera E."/>
            <person name="Oheigeartaigh S.S."/>
            <person name="Byrne K.P."/>
            <person name="Wolfe K.H."/>
        </authorList>
    </citation>
    <scope>NUCLEOTIDE SEQUENCE [LARGE SCALE GENOMIC DNA]</scope>
    <source>
        <strain evidence="8">ATCC MYA-139 / BCRC 22969 / CBS 8797 / CCRC 22969 / KCTC 17520 / NBRC 10181 / NCYC 3082</strain>
    </source>
</reference>
<evidence type="ECO:0000256" key="5">
    <source>
        <dbReference type="SAM" id="MobiDB-lite"/>
    </source>
</evidence>
<protein>
    <recommendedName>
        <fullName evidence="6">PDZ GRASP-type domain-containing protein</fullName>
    </recommendedName>
</protein>
<evidence type="ECO:0000256" key="4">
    <source>
        <dbReference type="ARBA" id="ARBA00023136"/>
    </source>
</evidence>
<keyword evidence="8" id="KW-1185">Reference proteome</keyword>